<proteinExistence type="predicted"/>
<dbReference type="AlphaFoldDB" id="A0A8X6R8C2"/>
<feature type="region of interest" description="Disordered" evidence="1">
    <location>
        <begin position="91"/>
        <end position="151"/>
    </location>
</feature>
<reference evidence="2" key="1">
    <citation type="submission" date="2020-08" db="EMBL/GenBank/DDBJ databases">
        <title>Multicomponent nature underlies the extraordinary mechanical properties of spider dragline silk.</title>
        <authorList>
            <person name="Kono N."/>
            <person name="Nakamura H."/>
            <person name="Mori M."/>
            <person name="Yoshida Y."/>
            <person name="Ohtoshi R."/>
            <person name="Malay A.D."/>
            <person name="Moran D.A.P."/>
            <person name="Tomita M."/>
            <person name="Numata K."/>
            <person name="Arakawa K."/>
        </authorList>
    </citation>
    <scope>NUCLEOTIDE SEQUENCE</scope>
</reference>
<keyword evidence="3" id="KW-1185">Reference proteome</keyword>
<feature type="region of interest" description="Disordered" evidence="1">
    <location>
        <begin position="1"/>
        <end position="44"/>
    </location>
</feature>
<feature type="compositionally biased region" description="Low complexity" evidence="1">
    <location>
        <begin position="7"/>
        <end position="22"/>
    </location>
</feature>
<sequence>MEIRTGSSDSNSSLHESSSFESVQRRSNESQYGRKRSDVKHDLEEKVIRFLRKTKIKRSKKETILYKQSRESESGGPEMKIQNIEYLKEPSNSNTTTELTKFRKRGRTEETVVPSTGGYHLRPKNGRTIEMTTQEGGPVRARSSRGKHYIE</sequence>
<gene>
    <name evidence="2" type="primary">NCL1_50502</name>
    <name evidence="2" type="ORF">TNCV_2151641</name>
</gene>
<organism evidence="2 3">
    <name type="scientific">Trichonephila clavipes</name>
    <name type="common">Golden silk orbweaver</name>
    <name type="synonym">Nephila clavipes</name>
    <dbReference type="NCBI Taxonomy" id="2585209"/>
    <lineage>
        <taxon>Eukaryota</taxon>
        <taxon>Metazoa</taxon>
        <taxon>Ecdysozoa</taxon>
        <taxon>Arthropoda</taxon>
        <taxon>Chelicerata</taxon>
        <taxon>Arachnida</taxon>
        <taxon>Araneae</taxon>
        <taxon>Araneomorphae</taxon>
        <taxon>Entelegynae</taxon>
        <taxon>Araneoidea</taxon>
        <taxon>Nephilidae</taxon>
        <taxon>Trichonephila</taxon>
    </lineage>
</organism>
<evidence type="ECO:0000256" key="1">
    <source>
        <dbReference type="SAM" id="MobiDB-lite"/>
    </source>
</evidence>
<accession>A0A8X6R8C2</accession>
<name>A0A8X6R8C2_TRICX</name>
<protein>
    <submittedName>
        <fullName evidence="2">Uncharacterized protein</fullName>
    </submittedName>
</protein>
<dbReference type="Proteomes" id="UP000887159">
    <property type="component" value="Unassembled WGS sequence"/>
</dbReference>
<comment type="caution">
    <text evidence="2">The sequence shown here is derived from an EMBL/GenBank/DDBJ whole genome shotgun (WGS) entry which is preliminary data.</text>
</comment>
<feature type="compositionally biased region" description="Basic residues" evidence="1">
    <location>
        <begin position="142"/>
        <end position="151"/>
    </location>
</feature>
<evidence type="ECO:0000313" key="2">
    <source>
        <dbReference type="EMBL" id="GFX87111.1"/>
    </source>
</evidence>
<feature type="compositionally biased region" description="Basic and acidic residues" evidence="1">
    <location>
        <begin position="35"/>
        <end position="44"/>
    </location>
</feature>
<evidence type="ECO:0000313" key="3">
    <source>
        <dbReference type="Proteomes" id="UP000887159"/>
    </source>
</evidence>
<dbReference type="EMBL" id="BMAU01021022">
    <property type="protein sequence ID" value="GFX87111.1"/>
    <property type="molecule type" value="Genomic_DNA"/>
</dbReference>